<dbReference type="SUPFAM" id="SSF141571">
    <property type="entry name" value="Pentapeptide repeat-like"/>
    <property type="match status" value="1"/>
</dbReference>
<proteinExistence type="predicted"/>
<dbReference type="InterPro" id="IPR027417">
    <property type="entry name" value="P-loop_NTPase"/>
</dbReference>
<protein>
    <submittedName>
        <fullName evidence="2">Pentapeptide repeat-containing protein</fullName>
    </submittedName>
</protein>
<dbReference type="Pfam" id="PF00805">
    <property type="entry name" value="Pentapeptide"/>
    <property type="match status" value="2"/>
</dbReference>
<dbReference type="RefSeq" id="WP_267313613.1">
    <property type="nucleotide sequence ID" value="NZ_CP045226.1"/>
</dbReference>
<dbReference type="AlphaFoldDB" id="A0A5P8W0X6"/>
<dbReference type="Gene3D" id="3.40.50.300">
    <property type="entry name" value="P-loop containing nucleotide triphosphate hydrolases"/>
    <property type="match status" value="1"/>
</dbReference>
<organism evidence="2 3">
    <name type="scientific">Nostoc sphaeroides CCNUC1</name>
    <dbReference type="NCBI Taxonomy" id="2653204"/>
    <lineage>
        <taxon>Bacteria</taxon>
        <taxon>Bacillati</taxon>
        <taxon>Cyanobacteriota</taxon>
        <taxon>Cyanophyceae</taxon>
        <taxon>Nostocales</taxon>
        <taxon>Nostocaceae</taxon>
        <taxon>Nostoc</taxon>
    </lineage>
</organism>
<evidence type="ECO:0000313" key="2">
    <source>
        <dbReference type="EMBL" id="QFS46367.1"/>
    </source>
</evidence>
<dbReference type="SUPFAM" id="SSF52540">
    <property type="entry name" value="P-loop containing nucleoside triphosphate hydrolases"/>
    <property type="match status" value="1"/>
</dbReference>
<dbReference type="InterPro" id="IPR001646">
    <property type="entry name" value="5peptide_repeat"/>
</dbReference>
<evidence type="ECO:0000259" key="1">
    <source>
        <dbReference type="Pfam" id="PF22735"/>
    </source>
</evidence>
<dbReference type="Gene3D" id="2.160.20.80">
    <property type="entry name" value="E3 ubiquitin-protein ligase SopA"/>
    <property type="match status" value="1"/>
</dbReference>
<accession>A0A5P8W0X6</accession>
<reference evidence="2 3" key="1">
    <citation type="submission" date="2019-10" db="EMBL/GenBank/DDBJ databases">
        <title>Genomic and transcriptomic insights into the perfect genentic adaptation of a filamentous nitrogen-fixing cyanobacterium to rice fields.</title>
        <authorList>
            <person name="Chen Z."/>
        </authorList>
    </citation>
    <scope>NUCLEOTIDE SEQUENCE [LARGE SCALE GENOMIC DNA]</scope>
    <source>
        <strain evidence="2">CCNUC1</strain>
    </source>
</reference>
<evidence type="ECO:0000313" key="3">
    <source>
        <dbReference type="Proteomes" id="UP000326678"/>
    </source>
</evidence>
<keyword evidence="3" id="KW-1185">Reference proteome</keyword>
<dbReference type="PANTHER" id="PTHR14136:SF17">
    <property type="entry name" value="BTB_POZ DOMAIN-CONTAINING PROTEIN KCTD9"/>
    <property type="match status" value="1"/>
</dbReference>
<dbReference type="EMBL" id="CP045226">
    <property type="protein sequence ID" value="QFS46367.1"/>
    <property type="molecule type" value="Genomic_DNA"/>
</dbReference>
<gene>
    <name evidence="2" type="ORF">GXM_03848</name>
</gene>
<dbReference type="KEGG" id="nsh:GXM_03848"/>
<feature type="domain" description="NACHT N-terminal Helical" evidence="1">
    <location>
        <begin position="18"/>
        <end position="221"/>
    </location>
</feature>
<dbReference type="InterPro" id="IPR051082">
    <property type="entry name" value="Pentapeptide-BTB/POZ_domain"/>
</dbReference>
<dbReference type="Proteomes" id="UP000326678">
    <property type="component" value="Chromosome Gxm1"/>
</dbReference>
<dbReference type="InterPro" id="IPR054568">
    <property type="entry name" value="NNH3"/>
</dbReference>
<sequence length="875" mass="100423">MSNTSGFSVSKPVALWNKPIKADFKELFKSLGKGVINGVFGQWGEVAKDAVEATAALGLGSAPEEVAWLLIYRSLVEAIVSLVKGNQELLFEQPNESDLDELCDRLNDSLVSIELRIDQDFFSRPKDLPILEAIKTAFADWLKYFSVNQAQALTISHRLPTYFVYALHEEWAKNPEKYACLKEELDTPFTQANEREQSWQRYLAWLQKQVEEPMLLEAFGLKQVYVPLHAYYKQKVGGEKEEEFERRVREDEKYDRIVLNLETELEAWLEKSDRNDAIRVISGGPGSGKSSFAKIFAANQAEKGKIPVLFIPLHHFEPSDDLVEAVGKFVRDDTSLRHNPLDKDKADSRLLIIFDGLDELAMQGKIATETAQQFVREVQRKIERFNVQKTCLQVLIGGRELVVQANSSDFRQLQQILHILPYFVTEDERKNYIDDQNLLQQDQRQIWWQKYGNASGRAYDCLPEELTRNNLTEITAQPLLNYLVALSFDQQKKFPTDGNLNAIYANLLTAVYQRGWERHQHPAIDGIEEKDFIRILEEIALASWHGDGRTTTVREIEAHCEHSSLKSLLDKFQESAKLGVTRLLTAFYFRESGVKEQEKTFEFTHKSFGEYLTAKRIVREVRLIDKKLKDRQDDPDEGWDEREALKRWAILCGASHIDEYLFKFVADEMRLQNPSDVGNWQQTLCHLIGFMLRHGMPMERLTPRPDFQEENRQARNAEEALLAVLNACARVTKTVSKIKWHTHEAFGIWISRLQGQRLNIFTDVFCLNCLSFLDLQGCVLVYKDFYKANLEGTNLEWANLVGANFEEANLQGANLEEAYLQRANLQWATLVGANLQQANLQQTNLVGANLVGANLEMAYLQEANLERANLERANL</sequence>
<dbReference type="PANTHER" id="PTHR14136">
    <property type="entry name" value="BTB_POZ DOMAIN-CONTAINING PROTEIN KCTD9"/>
    <property type="match status" value="1"/>
</dbReference>
<name>A0A5P8W0X6_9NOSO</name>
<dbReference type="Pfam" id="PF22735">
    <property type="entry name" value="NNH3"/>
    <property type="match status" value="1"/>
</dbReference>